<dbReference type="EMBL" id="BLLF01004693">
    <property type="protein sequence ID" value="GFH30078.1"/>
    <property type="molecule type" value="Genomic_DNA"/>
</dbReference>
<dbReference type="AlphaFoldDB" id="A0A6A0ABN2"/>
<reference evidence="2 3" key="1">
    <citation type="submission" date="2020-02" db="EMBL/GenBank/DDBJ databases">
        <title>Draft genome sequence of Haematococcus lacustris strain NIES-144.</title>
        <authorList>
            <person name="Morimoto D."/>
            <person name="Nakagawa S."/>
            <person name="Yoshida T."/>
            <person name="Sawayama S."/>
        </authorList>
    </citation>
    <scope>NUCLEOTIDE SEQUENCE [LARGE SCALE GENOMIC DNA]</scope>
    <source>
        <strain evidence="2 3">NIES-144</strain>
    </source>
</reference>
<evidence type="ECO:0000313" key="3">
    <source>
        <dbReference type="Proteomes" id="UP000485058"/>
    </source>
</evidence>
<protein>
    <submittedName>
        <fullName evidence="2">Uncharacterized protein</fullName>
    </submittedName>
</protein>
<evidence type="ECO:0000313" key="2">
    <source>
        <dbReference type="EMBL" id="GFH30078.1"/>
    </source>
</evidence>
<gene>
    <name evidence="2" type="ORF">HaLaN_28860</name>
</gene>
<proteinExistence type="predicted"/>
<accession>A0A6A0ABN2</accession>
<feature type="non-terminal residue" evidence="2">
    <location>
        <position position="1"/>
    </location>
</feature>
<dbReference type="Proteomes" id="UP000485058">
    <property type="component" value="Unassembled WGS sequence"/>
</dbReference>
<organism evidence="2 3">
    <name type="scientific">Haematococcus lacustris</name>
    <name type="common">Green alga</name>
    <name type="synonym">Haematococcus pluvialis</name>
    <dbReference type="NCBI Taxonomy" id="44745"/>
    <lineage>
        <taxon>Eukaryota</taxon>
        <taxon>Viridiplantae</taxon>
        <taxon>Chlorophyta</taxon>
        <taxon>core chlorophytes</taxon>
        <taxon>Chlorophyceae</taxon>
        <taxon>CS clade</taxon>
        <taxon>Chlamydomonadales</taxon>
        <taxon>Haematococcaceae</taxon>
        <taxon>Haematococcus</taxon>
    </lineage>
</organism>
<evidence type="ECO:0000256" key="1">
    <source>
        <dbReference type="SAM" id="MobiDB-lite"/>
    </source>
</evidence>
<comment type="caution">
    <text evidence="2">The sequence shown here is derived from an EMBL/GenBank/DDBJ whole genome shotgun (WGS) entry which is preliminary data.</text>
</comment>
<feature type="compositionally biased region" description="Gly residues" evidence="1">
    <location>
        <begin position="31"/>
        <end position="55"/>
    </location>
</feature>
<name>A0A6A0ABN2_HAELA</name>
<keyword evidence="3" id="KW-1185">Reference proteome</keyword>
<feature type="non-terminal residue" evidence="2">
    <location>
        <position position="55"/>
    </location>
</feature>
<feature type="region of interest" description="Disordered" evidence="1">
    <location>
        <begin position="23"/>
        <end position="55"/>
    </location>
</feature>
<sequence>GDQAVSHCGARRGGVWAEGLPAAAHHQAHGQGAGLPRAGGGAGHMPGSGRPGHEQ</sequence>